<evidence type="ECO:0000313" key="3">
    <source>
        <dbReference type="Proteomes" id="UP001306508"/>
    </source>
</evidence>
<gene>
    <name evidence="2" type="ORF">RI543_004922</name>
</gene>
<dbReference type="Proteomes" id="UP001306508">
    <property type="component" value="Unassembled WGS sequence"/>
</dbReference>
<reference evidence="3" key="1">
    <citation type="submission" date="2023-07" db="EMBL/GenBank/DDBJ databases">
        <title>A draft genome of Kazachstania heterogenica Y-27499.</title>
        <authorList>
            <person name="Donic C."/>
            <person name="Kralova J.S."/>
            <person name="Fidel L."/>
            <person name="Ben-Dor S."/>
            <person name="Jung S."/>
        </authorList>
    </citation>
    <scope>NUCLEOTIDE SEQUENCE [LARGE SCALE GENOMIC DNA]</scope>
    <source>
        <strain evidence="3">Y27499</strain>
    </source>
</reference>
<protein>
    <submittedName>
        <fullName evidence="2">Uncharacterized protein</fullName>
    </submittedName>
</protein>
<evidence type="ECO:0000313" key="2">
    <source>
        <dbReference type="EMBL" id="KAK5773864.1"/>
    </source>
</evidence>
<feature type="chain" id="PRO_5043050869" evidence="1">
    <location>
        <begin position="22"/>
        <end position="228"/>
    </location>
</feature>
<sequence length="228" mass="23573">MKFTAVSTLVSLAALLQNVLADSEPFGVLSSHSASNIHLLPFYDSGSGLFLGAVSSSSDVLGFTITDAGKLKFSNGKYAVVDSNGEMSEGDENNAATGWAIEKGLVTLNGNKLFYGVPTTDSAYPSNYKVYVKDVPNSNYFYMVGTTADNNQQYTFIPPDASSSSSTLAQTTESVSSAAKTTAIIGSIKQSSTSASPLITIPQQSENGAAGLRLGATLGLAGIAALLL</sequence>
<keyword evidence="1" id="KW-0732">Signal</keyword>
<accession>A0AAN7ZRE2</accession>
<dbReference type="AlphaFoldDB" id="A0AAN7ZRE2"/>
<keyword evidence="3" id="KW-1185">Reference proteome</keyword>
<proteinExistence type="predicted"/>
<comment type="caution">
    <text evidence="2">The sequence shown here is derived from an EMBL/GenBank/DDBJ whole genome shotgun (WGS) entry which is preliminary data.</text>
</comment>
<organism evidence="2 3">
    <name type="scientific">Arxiozyma heterogenica</name>
    <dbReference type="NCBI Taxonomy" id="278026"/>
    <lineage>
        <taxon>Eukaryota</taxon>
        <taxon>Fungi</taxon>
        <taxon>Dikarya</taxon>
        <taxon>Ascomycota</taxon>
        <taxon>Saccharomycotina</taxon>
        <taxon>Saccharomycetes</taxon>
        <taxon>Saccharomycetales</taxon>
        <taxon>Saccharomycetaceae</taxon>
        <taxon>Arxiozyma</taxon>
    </lineage>
</organism>
<evidence type="ECO:0000256" key="1">
    <source>
        <dbReference type="SAM" id="SignalP"/>
    </source>
</evidence>
<feature type="signal peptide" evidence="1">
    <location>
        <begin position="1"/>
        <end position="21"/>
    </location>
</feature>
<name>A0AAN7ZRE2_9SACH</name>
<dbReference type="EMBL" id="JAWIZZ010000064">
    <property type="protein sequence ID" value="KAK5773864.1"/>
    <property type="molecule type" value="Genomic_DNA"/>
</dbReference>